<dbReference type="PROSITE" id="PS00161">
    <property type="entry name" value="ISOCITRATE_LYASE"/>
    <property type="match status" value="1"/>
</dbReference>
<keyword evidence="17" id="KW-1185">Reference proteome</keyword>
<dbReference type="RefSeq" id="WP_156231413.1">
    <property type="nucleotide sequence ID" value="NZ_CP046455.1"/>
</dbReference>
<dbReference type="FunFam" id="3.20.20.60:FF:000005">
    <property type="entry name" value="Isocitrate lyase"/>
    <property type="match status" value="1"/>
</dbReference>
<feature type="binding site" evidence="13">
    <location>
        <begin position="91"/>
        <end position="93"/>
    </location>
    <ligand>
        <name>substrate</name>
    </ligand>
</feature>
<dbReference type="NCBIfam" id="TIGR01346">
    <property type="entry name" value="isocit_lyase"/>
    <property type="match status" value="2"/>
</dbReference>
<feature type="binding site" evidence="14">
    <location>
        <position position="153"/>
    </location>
    <ligand>
        <name>Mg(2+)</name>
        <dbReference type="ChEBI" id="CHEBI:18420"/>
    </ligand>
</feature>
<evidence type="ECO:0000256" key="11">
    <source>
        <dbReference type="NCBIfam" id="TIGR01346"/>
    </source>
</evidence>
<dbReference type="PANTHER" id="PTHR21631:SF3">
    <property type="entry name" value="BIFUNCTIONAL GLYOXYLATE CYCLE PROTEIN"/>
    <property type="match status" value="1"/>
</dbReference>
<keyword evidence="5" id="KW-0329">Glyoxylate bypass</keyword>
<evidence type="ECO:0000256" key="13">
    <source>
        <dbReference type="PIRSR" id="PIRSR001362-2"/>
    </source>
</evidence>
<dbReference type="CDD" id="cd00377">
    <property type="entry name" value="ICL_PEPM"/>
    <property type="match status" value="1"/>
</dbReference>
<feature type="binding site" evidence="13">
    <location>
        <position position="228"/>
    </location>
    <ligand>
        <name>substrate</name>
    </ligand>
</feature>
<evidence type="ECO:0000256" key="6">
    <source>
        <dbReference type="ARBA" id="ARBA00022532"/>
    </source>
</evidence>
<dbReference type="GO" id="GO:0046872">
    <property type="term" value="F:metal ion binding"/>
    <property type="evidence" value="ECO:0007669"/>
    <property type="project" value="UniProtKB-KW"/>
</dbReference>
<keyword evidence="8 14" id="KW-0460">Magnesium</keyword>
<dbReference type="InterPro" id="IPR006254">
    <property type="entry name" value="Isocitrate_lyase"/>
</dbReference>
<dbReference type="NCBIfam" id="NF011645">
    <property type="entry name" value="PRK15063.1"/>
    <property type="match status" value="1"/>
</dbReference>
<protein>
    <recommendedName>
        <fullName evidence="4 11">Isocitrate lyase</fullName>
        <ecNumber evidence="4 11">4.1.3.1</ecNumber>
    </recommendedName>
</protein>
<comment type="catalytic activity">
    <reaction evidence="10">
        <text>D-threo-isocitrate = glyoxylate + succinate</text>
        <dbReference type="Rhea" id="RHEA:13245"/>
        <dbReference type="ChEBI" id="CHEBI:15562"/>
        <dbReference type="ChEBI" id="CHEBI:30031"/>
        <dbReference type="ChEBI" id="CHEBI:36655"/>
        <dbReference type="EC" id="4.1.3.1"/>
    </reaction>
</comment>
<accession>A0A6B8VUX1</accession>
<feature type="binding site" evidence="13">
    <location>
        <position position="347"/>
    </location>
    <ligand>
        <name>substrate</name>
    </ligand>
</feature>
<dbReference type="InterPro" id="IPR018523">
    <property type="entry name" value="Isocitrate_lyase_ph_CS"/>
</dbReference>
<comment type="similarity">
    <text evidence="2">Belongs to the isocitrate lyase/PEP mutase superfamily. Isocitrate lyase family.</text>
</comment>
<dbReference type="Gene3D" id="3.20.20.60">
    <property type="entry name" value="Phosphoenolpyruvate-binding domains"/>
    <property type="match status" value="1"/>
</dbReference>
<proteinExistence type="inferred from homology"/>
<comment type="pathway">
    <text evidence="1">Carbohydrate metabolism; glyoxylate cycle; (S)-malate from isocitrate: step 1/2.</text>
</comment>
<feature type="binding site" evidence="13">
    <location>
        <begin position="313"/>
        <end position="317"/>
    </location>
    <ligand>
        <name>substrate</name>
    </ligand>
</feature>
<dbReference type="GO" id="GO:0004451">
    <property type="term" value="F:isocitrate lyase activity"/>
    <property type="evidence" value="ECO:0007669"/>
    <property type="project" value="UniProtKB-UniRule"/>
</dbReference>
<dbReference type="EMBL" id="CP046455">
    <property type="protein sequence ID" value="QGU07983.1"/>
    <property type="molecule type" value="Genomic_DNA"/>
</dbReference>
<evidence type="ECO:0000313" key="16">
    <source>
        <dbReference type="EMBL" id="QGU07983.1"/>
    </source>
</evidence>
<dbReference type="KEGG" id="cok:COCCU_10320"/>
<dbReference type="Proteomes" id="UP000424462">
    <property type="component" value="Chromosome"/>
</dbReference>
<dbReference type="Pfam" id="PF00463">
    <property type="entry name" value="ICL"/>
    <property type="match status" value="1"/>
</dbReference>
<evidence type="ECO:0000313" key="17">
    <source>
        <dbReference type="Proteomes" id="UP000424462"/>
    </source>
</evidence>
<feature type="region of interest" description="Disordered" evidence="15">
    <location>
        <begin position="414"/>
        <end position="433"/>
    </location>
</feature>
<dbReference type="GO" id="GO:0006097">
    <property type="term" value="P:glyoxylate cycle"/>
    <property type="evidence" value="ECO:0007669"/>
    <property type="project" value="UniProtKB-KW"/>
</dbReference>
<evidence type="ECO:0000256" key="9">
    <source>
        <dbReference type="ARBA" id="ARBA00023239"/>
    </source>
</evidence>
<evidence type="ECO:0000256" key="8">
    <source>
        <dbReference type="ARBA" id="ARBA00022842"/>
    </source>
</evidence>
<evidence type="ECO:0000256" key="10">
    <source>
        <dbReference type="ARBA" id="ARBA00023531"/>
    </source>
</evidence>
<evidence type="ECO:0000256" key="1">
    <source>
        <dbReference type="ARBA" id="ARBA00004793"/>
    </source>
</evidence>
<evidence type="ECO:0000256" key="7">
    <source>
        <dbReference type="ARBA" id="ARBA00022723"/>
    </source>
</evidence>
<feature type="active site" description="Proton acceptor" evidence="12">
    <location>
        <position position="191"/>
    </location>
</feature>
<evidence type="ECO:0000256" key="2">
    <source>
        <dbReference type="ARBA" id="ARBA00005704"/>
    </source>
</evidence>
<dbReference type="AlphaFoldDB" id="A0A6B8VUX1"/>
<comment type="subunit">
    <text evidence="3">Homotetramer.</text>
</comment>
<comment type="cofactor">
    <cofactor evidence="14">
        <name>Mg(2+)</name>
        <dbReference type="ChEBI" id="CHEBI:18420"/>
    </cofactor>
    <text evidence="14">Can also use Mn(2+) ion.</text>
</comment>
<dbReference type="InterPro" id="IPR015813">
    <property type="entry name" value="Pyrv/PenolPyrv_kinase-like_dom"/>
</dbReference>
<keyword evidence="9 16" id="KW-0456">Lyase</keyword>
<dbReference type="InterPro" id="IPR039556">
    <property type="entry name" value="ICL/PEPM"/>
</dbReference>
<name>A0A6B8VUX1_9CORY</name>
<keyword evidence="6" id="KW-0816">Tricarboxylic acid cycle</keyword>
<evidence type="ECO:0000256" key="3">
    <source>
        <dbReference type="ARBA" id="ARBA00011881"/>
    </source>
</evidence>
<sequence>MSTTGQARTAAEIQQDWDTNPRWANTTRDYTAEQVAELQGTVIEEHTLARRGAEILWEGVNGDDYIHSLGALTGNQAVQQVRAGLKAVYLSGWQVAGDANLSGHTYPDQSLYPANSVPQVVRRINNALLRADEIARSEGDTSVDNWLVPIVADGEAGFGGALNVYELQKAMIGAGAAGTHWEDQLASEKKCGHLGGKVLIPTQQHIRTLTSARLAADVANVPTVVIARTDAEAATLITSDVDERDRPFIEGDRTAEGYYRIRNGIEPCIARAKAYAPYSDLIWMETGTPDLAVAKQFAEAVHEEFPDQLLAYNCSPSFNWSAHLEADEIAKFQKELSAMGFKFQFITLAGFHSLNYGMFDLAHGYARNGMTAFVDLQNREFQAAEERGFTAVKHQREVGAGYFDNIATTVDPTSSTTSLKGSTEEEQFVSTNA</sequence>
<evidence type="ECO:0000256" key="4">
    <source>
        <dbReference type="ARBA" id="ARBA00012909"/>
    </source>
</evidence>
<gene>
    <name evidence="16" type="primary">aceA</name>
    <name evidence="16" type="ORF">COCCU_10320</name>
</gene>
<reference evidence="16 17" key="1">
    <citation type="submission" date="2019-11" db="EMBL/GenBank/DDBJ databases">
        <title>Complete genome sequence of Corynebacterium kalinowskii 1959, a novel Corynebacterium species isolated from soil of a small paddock in Vilsendorf, Germany.</title>
        <authorList>
            <person name="Schaffert L."/>
            <person name="Ruwe M."/>
            <person name="Milse J."/>
            <person name="Hanuschka K."/>
            <person name="Ortseifen V."/>
            <person name="Droste J."/>
            <person name="Brandt D."/>
            <person name="Schlueter L."/>
            <person name="Kutter Y."/>
            <person name="Vinke S."/>
            <person name="Viehoefer P."/>
            <person name="Jacob L."/>
            <person name="Luebke N.-C."/>
            <person name="Schulte-Berndt E."/>
            <person name="Hain C."/>
            <person name="Linder M."/>
            <person name="Schmidt P."/>
            <person name="Wollenschlaeger L."/>
            <person name="Luttermann T."/>
            <person name="Thieme E."/>
            <person name="Hassa J."/>
            <person name="Haak M."/>
            <person name="Wittchen M."/>
            <person name="Mentz A."/>
            <person name="Persicke M."/>
            <person name="Busche T."/>
            <person name="Ruckert C."/>
        </authorList>
    </citation>
    <scope>NUCLEOTIDE SEQUENCE [LARGE SCALE GENOMIC DNA]</scope>
    <source>
        <strain evidence="16 17">2039</strain>
    </source>
</reference>
<dbReference type="InterPro" id="IPR040442">
    <property type="entry name" value="Pyrv_kinase-like_dom_sf"/>
</dbReference>
<dbReference type="PIRSF" id="PIRSF001362">
    <property type="entry name" value="Isocit_lyase"/>
    <property type="match status" value="1"/>
</dbReference>
<dbReference type="SUPFAM" id="SSF51621">
    <property type="entry name" value="Phosphoenolpyruvate/pyruvate domain"/>
    <property type="match status" value="1"/>
</dbReference>
<evidence type="ECO:0000256" key="14">
    <source>
        <dbReference type="PIRSR" id="PIRSR001362-3"/>
    </source>
</evidence>
<dbReference type="EC" id="4.1.3.1" evidence="4 11"/>
<evidence type="ECO:0000256" key="15">
    <source>
        <dbReference type="SAM" id="MobiDB-lite"/>
    </source>
</evidence>
<keyword evidence="7 14" id="KW-0479">Metal-binding</keyword>
<evidence type="ECO:0000256" key="12">
    <source>
        <dbReference type="PIRSR" id="PIRSR001362-1"/>
    </source>
</evidence>
<evidence type="ECO:0000256" key="5">
    <source>
        <dbReference type="ARBA" id="ARBA00022435"/>
    </source>
</evidence>
<organism evidence="16 17">
    <name type="scientific">Corynebacterium occultum</name>
    <dbReference type="NCBI Taxonomy" id="2675219"/>
    <lineage>
        <taxon>Bacteria</taxon>
        <taxon>Bacillati</taxon>
        <taxon>Actinomycetota</taxon>
        <taxon>Actinomycetes</taxon>
        <taxon>Mycobacteriales</taxon>
        <taxon>Corynebacteriaceae</taxon>
        <taxon>Corynebacterium</taxon>
    </lineage>
</organism>
<dbReference type="GO" id="GO:0006099">
    <property type="term" value="P:tricarboxylic acid cycle"/>
    <property type="evidence" value="ECO:0007669"/>
    <property type="project" value="UniProtKB-UniRule"/>
</dbReference>
<feature type="binding site" evidence="13">
    <location>
        <begin position="192"/>
        <end position="193"/>
    </location>
    <ligand>
        <name>substrate</name>
    </ligand>
</feature>
<dbReference type="PANTHER" id="PTHR21631">
    <property type="entry name" value="ISOCITRATE LYASE/MALATE SYNTHASE"/>
    <property type="match status" value="1"/>
</dbReference>